<gene>
    <name evidence="1" type="ordered locus">Mnod_7347</name>
</gene>
<dbReference type="Proteomes" id="UP000008207">
    <property type="component" value="Chromosome"/>
</dbReference>
<reference evidence="1 2" key="1">
    <citation type="submission" date="2009-01" db="EMBL/GenBank/DDBJ databases">
        <title>Complete sequence of chromosome of Methylobacterium nodulans ORS 2060.</title>
        <authorList>
            <consortium name="US DOE Joint Genome Institute"/>
            <person name="Lucas S."/>
            <person name="Copeland A."/>
            <person name="Lapidus A."/>
            <person name="Glavina del Rio T."/>
            <person name="Dalin E."/>
            <person name="Tice H."/>
            <person name="Bruce D."/>
            <person name="Goodwin L."/>
            <person name="Pitluck S."/>
            <person name="Sims D."/>
            <person name="Brettin T."/>
            <person name="Detter J.C."/>
            <person name="Han C."/>
            <person name="Larimer F."/>
            <person name="Land M."/>
            <person name="Hauser L."/>
            <person name="Kyrpides N."/>
            <person name="Ivanova N."/>
            <person name="Marx C.J."/>
            <person name="Richardson P."/>
        </authorList>
    </citation>
    <scope>NUCLEOTIDE SEQUENCE [LARGE SCALE GENOMIC DNA]</scope>
    <source>
        <strain evidence="2">LMG 21967 / CNCM I-2342 / ORS 2060</strain>
    </source>
</reference>
<sequence>MDTPVDFEWDGGKAAANLAKHNVSFPFAAAVFLDPERVEFDASHDGDGEERRKAVGQIGPRLFTVVFTLRGDRVRLISARRSNRSEERRYGTC</sequence>
<dbReference type="eggNOG" id="COG2929">
    <property type="taxonomic scope" value="Bacteria"/>
</dbReference>
<evidence type="ECO:0008006" key="3">
    <source>
        <dbReference type="Google" id="ProtNLM"/>
    </source>
</evidence>
<dbReference type="Gene3D" id="3.10.450.530">
    <property type="entry name" value="Ribonuclease toxin, BrnT, of type II toxin-antitoxin system"/>
    <property type="match status" value="1"/>
</dbReference>
<dbReference type="InterPro" id="IPR038573">
    <property type="entry name" value="BrnT_sf"/>
</dbReference>
<proteinExistence type="predicted"/>
<dbReference type="OrthoDB" id="839663at2"/>
<dbReference type="RefSeq" id="WP_015933644.1">
    <property type="nucleotide sequence ID" value="NC_011894.1"/>
</dbReference>
<dbReference type="AlphaFoldDB" id="B8ILW1"/>
<evidence type="ECO:0000313" key="2">
    <source>
        <dbReference type="Proteomes" id="UP000008207"/>
    </source>
</evidence>
<keyword evidence="2" id="KW-1185">Reference proteome</keyword>
<organism evidence="1 2">
    <name type="scientific">Methylobacterium nodulans (strain LMG 21967 / CNCM I-2342 / ORS 2060)</name>
    <dbReference type="NCBI Taxonomy" id="460265"/>
    <lineage>
        <taxon>Bacteria</taxon>
        <taxon>Pseudomonadati</taxon>
        <taxon>Pseudomonadota</taxon>
        <taxon>Alphaproteobacteria</taxon>
        <taxon>Hyphomicrobiales</taxon>
        <taxon>Methylobacteriaceae</taxon>
        <taxon>Methylobacterium</taxon>
    </lineage>
</organism>
<name>B8ILW1_METNO</name>
<accession>B8ILW1</accession>
<evidence type="ECO:0000313" key="1">
    <source>
        <dbReference type="EMBL" id="ACL62086.1"/>
    </source>
</evidence>
<dbReference type="Pfam" id="PF04365">
    <property type="entry name" value="BrnT_toxin"/>
    <property type="match status" value="1"/>
</dbReference>
<protein>
    <recommendedName>
        <fullName evidence="3">BrnT family toxin</fullName>
    </recommendedName>
</protein>
<dbReference type="STRING" id="460265.Mnod_7347"/>
<dbReference type="HOGENOM" id="CLU_149290_1_1_5"/>
<dbReference type="EMBL" id="CP001349">
    <property type="protein sequence ID" value="ACL62086.1"/>
    <property type="molecule type" value="Genomic_DNA"/>
</dbReference>
<dbReference type="InterPro" id="IPR007460">
    <property type="entry name" value="BrnT_toxin"/>
</dbReference>
<dbReference type="KEGG" id="mno:Mnod_7347"/>